<protein>
    <submittedName>
        <fullName evidence="2">DNA polymerase III subunit beta</fullName>
    </submittedName>
</protein>
<dbReference type="SUPFAM" id="SSF81301">
    <property type="entry name" value="Nucleotidyltransferase"/>
    <property type="match status" value="1"/>
</dbReference>
<proteinExistence type="predicted"/>
<reference evidence="2" key="1">
    <citation type="submission" date="2019-01" db="EMBL/GenBank/DDBJ databases">
        <authorList>
            <consortium name="Genoscope - CEA"/>
            <person name="William W."/>
        </authorList>
    </citation>
    <scope>NUCLEOTIDE SEQUENCE</scope>
    <source>
        <strain evidence="2">CR-1</strain>
    </source>
</reference>
<sequence>MTLNSGLTKLDMETIIRVFEKYPEIETAVLYGSRAMGAYQKGSDIDIALKGKKLTSGICSHVHFELEEETLLPYFFDITDYQNIKNEKLKDHIDRVGKVIYGIGGGDQIFTQTP</sequence>
<dbReference type="InterPro" id="IPR041633">
    <property type="entry name" value="Polbeta"/>
</dbReference>
<accession>A0A484HMW8</accession>
<dbReference type="InterPro" id="IPR043519">
    <property type="entry name" value="NT_sf"/>
</dbReference>
<dbReference type="AlphaFoldDB" id="A0A484HMW8"/>
<evidence type="ECO:0000313" key="2">
    <source>
        <dbReference type="EMBL" id="VEN74651.1"/>
    </source>
</evidence>
<evidence type="ECO:0000259" key="1">
    <source>
        <dbReference type="Pfam" id="PF18765"/>
    </source>
</evidence>
<dbReference type="Pfam" id="PF18765">
    <property type="entry name" value="Polbeta"/>
    <property type="match status" value="1"/>
</dbReference>
<feature type="domain" description="Polymerase beta nucleotidyltransferase" evidence="1">
    <location>
        <begin position="13"/>
        <end position="101"/>
    </location>
</feature>
<gene>
    <name evidence="2" type="ORF">EPICR_40238</name>
</gene>
<dbReference type="Gene3D" id="3.30.460.10">
    <property type="entry name" value="Beta Polymerase, domain 2"/>
    <property type="match status" value="1"/>
</dbReference>
<dbReference type="EMBL" id="CAACVI010000034">
    <property type="protein sequence ID" value="VEN74651.1"/>
    <property type="molecule type" value="Genomic_DNA"/>
</dbReference>
<dbReference type="CDD" id="cd05403">
    <property type="entry name" value="NT_KNTase_like"/>
    <property type="match status" value="1"/>
</dbReference>
<organism evidence="2">
    <name type="scientific">uncultured Desulfobacteraceae bacterium</name>
    <dbReference type="NCBI Taxonomy" id="218296"/>
    <lineage>
        <taxon>Bacteria</taxon>
        <taxon>Pseudomonadati</taxon>
        <taxon>Thermodesulfobacteriota</taxon>
        <taxon>Desulfobacteria</taxon>
        <taxon>Desulfobacterales</taxon>
        <taxon>Desulfobacteraceae</taxon>
        <taxon>environmental samples</taxon>
    </lineage>
</organism>
<name>A0A484HMW8_9BACT</name>